<evidence type="ECO:0000313" key="3">
    <source>
        <dbReference type="EMBL" id="KNC91610.1"/>
    </source>
</evidence>
<dbReference type="PATRIC" id="fig|379893.4.peg.350"/>
<feature type="compositionally biased region" description="Low complexity" evidence="1">
    <location>
        <begin position="15"/>
        <end position="29"/>
    </location>
</feature>
<proteinExistence type="predicted"/>
<dbReference type="OrthoDB" id="6504911at2"/>
<feature type="domain" description="Autotransporter" evidence="2">
    <location>
        <begin position="1108"/>
        <end position="1341"/>
    </location>
</feature>
<dbReference type="Pfam" id="PF25783">
    <property type="entry name" value="BigA_beta"/>
    <property type="match status" value="1"/>
</dbReference>
<organism evidence="3 4">
    <name type="scientific">Trabulsiella odontotermitis</name>
    <dbReference type="NCBI Taxonomy" id="379893"/>
    <lineage>
        <taxon>Bacteria</taxon>
        <taxon>Pseudomonadati</taxon>
        <taxon>Pseudomonadota</taxon>
        <taxon>Gammaproteobacteria</taxon>
        <taxon>Enterobacterales</taxon>
        <taxon>Enterobacteriaceae</taxon>
        <taxon>Trabulsiella</taxon>
    </lineage>
</organism>
<accession>A0A0L0GRD8</accession>
<keyword evidence="4" id="KW-1185">Reference proteome</keyword>
<dbReference type="RefSeq" id="WP_049857527.1">
    <property type="nucleotide sequence ID" value="NZ_JNGI01000125.1"/>
</dbReference>
<evidence type="ECO:0000313" key="4">
    <source>
        <dbReference type="Proteomes" id="UP000037393"/>
    </source>
</evidence>
<evidence type="ECO:0000259" key="2">
    <source>
        <dbReference type="PROSITE" id="PS51208"/>
    </source>
</evidence>
<dbReference type="Proteomes" id="UP000037393">
    <property type="component" value="Unassembled WGS sequence"/>
</dbReference>
<name>A0A0L0GRD8_9ENTR</name>
<dbReference type="STRING" id="379893.GCA_001297775_00640"/>
<comment type="caution">
    <text evidence="3">The sequence shown here is derived from an EMBL/GenBank/DDBJ whole genome shotgun (WGS) entry which is preliminary data.</text>
</comment>
<dbReference type="PROSITE" id="PS51208">
    <property type="entry name" value="AUTOTRANSPORTER"/>
    <property type="match status" value="1"/>
</dbReference>
<dbReference type="InterPro" id="IPR036709">
    <property type="entry name" value="Autotransporte_beta_dom_sf"/>
</dbReference>
<sequence>GGTGTKVDGDNAEVNNNGNTTVDGNGSTGTAITGDGAVVNNGGDATISGGGTGTRVDGDNAVIVNTGDTTADGEGSAGTIINGDNASFDQQGDITVTNGATGIAVNGATAKIDNSGTITVKDAGSVGVNVSGDNATFINTGTIDSSLNGTGVSITGDSASVTLDGTVNVHAEKNADGVYQAATGVSVAGNNSATEITGDVNVSSSGTQDETLNVNTIAGITVSGNDNTVTLDGTLALSVANTPSGSSGVIGISVDGSHNQIQLNGGVQIDATNGAAYGVIVNGDNTVSISGHSTVDAFGLPGSPDIYAYVSGGGEVILNSDSVLDAEYINSDGGAFYSSALLAGEGAGSRIANNGTINTVIGEAVMRADYGASVSNSGSINIIPGSNNTTVPIAALQANGSDSIATNDGAGVISMTSTTAPVDSGGGYSSALPTRWVLNTEYALLASNYGSVENGTDATINLNGAGLYGVSASKGTATNAGTINVDGFIPTIDESGTVTEETFWQNTSKLYTMSAGMLVGSADDASRGYGDATGLNTGTINVNNEGFGMLALNGGTVTNQGTINLTADDGVTASADNQLIGMGVMNGGTAINDQTGVININAAYGQAFYNDGTGTIVNYGTICAGGDCQDAATYNPTDSAVSTVYADGSVMALAGETTTLTNNTLIDGSVSNAGTVTGQSIYINDTDAVLTNQTDAVISSNLTMSAGTLNNSGTFDSATAKISGGSVQNDGILGGRVDIAGNATVQNSGTLVSDSSTDGFYVYGNASLINTGSMEFTAAKNKKPLRFSDNAQVINAGTMNVTNVADGIVADGSATDAFFWNQEGATLNFNASNGWGVKMGGSGYSAQNDGTINVTGSKSVAMYVGGGTQAVNNGTINLGTEGGTDSGLIGMQLGTDATEDAVVENNGTINIYADNSYAFSKLGENGHVVNNGTVYIADDVTGSGLIAQDSAAVEGVNGNDGSGTEVHYFSHDNSNSLNGYVVGTNADGSAGQLMVSNASMDGVSVNTGFTAGTAATTMTFDNVVQGSNLTDADAITSTTVVWNAQGSTDAQGNVDVTMTKNAYADVATDGSVSSVATALDAGYTNNELYNSLNVGSTAELNSALKQVSGSQATSVFREARMLSNRFDMLADAAPQVSNGLAFNVVAKGDPRAELGKNTDYDMLALRQKLDLTGSQNLTMEYGIARLDGSGSSLAGDNGITGGYSQFFGLKHQMAFEGGLSWNNALRYDVHNLDSNRSVSYGDTSKTADSSARQQYLEFRSEGAKAFELSEALTVTPYAGVKLRHTLEDGYQERNAGDFNLNMNSGSETAVDSIVGMKLDYAGKNGWGASATLEGGPNLSYS</sequence>
<dbReference type="EMBL" id="JNGI01000125">
    <property type="protein sequence ID" value="KNC91610.1"/>
    <property type="molecule type" value="Genomic_DNA"/>
</dbReference>
<dbReference type="InterPro" id="IPR005546">
    <property type="entry name" value="Autotransporte_beta"/>
</dbReference>
<feature type="non-terminal residue" evidence="3">
    <location>
        <position position="1"/>
    </location>
</feature>
<dbReference type="InterPro" id="IPR058034">
    <property type="entry name" value="BigA_beta"/>
</dbReference>
<evidence type="ECO:0000256" key="1">
    <source>
        <dbReference type="SAM" id="MobiDB-lite"/>
    </source>
</evidence>
<gene>
    <name evidence="3" type="ORF">GM31_01710</name>
</gene>
<reference evidence="3 4" key="1">
    <citation type="journal article" date="2015" name="Appl. Environ. Microbiol.">
        <title>The Enterobacterium Trabulsiella odontotermitis Presents Novel Adaptations Related to Its Association with Fungus-Growing Termites.</title>
        <authorList>
            <person name="Sapountzis P."/>
            <person name="Gruntjes T."/>
            <person name="Otani S."/>
            <person name="Estevez J."/>
            <person name="da Costa R.R."/>
            <person name="Plunkett G.3rd."/>
            <person name="Perna N.T."/>
            <person name="Poulsen M."/>
        </authorList>
    </citation>
    <scope>NUCLEOTIDE SEQUENCE [LARGE SCALE GENOMIC DNA]</scope>
    <source>
        <strain evidence="3 4">12</strain>
    </source>
</reference>
<feature type="region of interest" description="Disordered" evidence="1">
    <location>
        <begin position="1"/>
        <end position="29"/>
    </location>
</feature>
<feature type="non-terminal residue" evidence="3">
    <location>
        <position position="1341"/>
    </location>
</feature>
<dbReference type="SUPFAM" id="SSF103515">
    <property type="entry name" value="Autotransporter"/>
    <property type="match status" value="1"/>
</dbReference>
<protein>
    <recommendedName>
        <fullName evidence="2">Autotransporter domain-containing protein</fullName>
    </recommendedName>
</protein>